<dbReference type="NCBIfam" id="TIGR03570">
    <property type="entry name" value="NeuD_NnaD"/>
    <property type="match status" value="1"/>
</dbReference>
<dbReference type="PANTHER" id="PTHR43300">
    <property type="entry name" value="ACETYLTRANSFERASE"/>
    <property type="match status" value="1"/>
</dbReference>
<comment type="caution">
    <text evidence="3">The sequence shown here is derived from an EMBL/GenBank/DDBJ whole genome shotgun (WGS) entry which is preliminary data.</text>
</comment>
<sequence>MKKVIIFGDTSFAGIVAEYIHTDTPDQVVAYTLDAAYLDRRTRFEGLPLVSFESVHERYPPDDHYFLVAISAAARNKHLNSQKIAAVRALGYRLYTFIHSTAFVASSASIAENVLIFPHAIVEPRATIHEGVFIRSGAYVSHETEIGAYSYLAPKCTFSGKVITGSHCFFGTNSTIRDRVTIGQDVVIGAGAVVLKNLDNEAIIKAAESKLLDRDRFSLKL</sequence>
<proteinExistence type="inferred from homology"/>
<organism evidence="3 4">
    <name type="scientific">Membranihabitans marinus</name>
    <dbReference type="NCBI Taxonomy" id="1227546"/>
    <lineage>
        <taxon>Bacteria</taxon>
        <taxon>Pseudomonadati</taxon>
        <taxon>Bacteroidota</taxon>
        <taxon>Saprospiria</taxon>
        <taxon>Saprospirales</taxon>
        <taxon>Saprospiraceae</taxon>
        <taxon>Membranihabitans</taxon>
    </lineage>
</organism>
<name>A0A953L7Q2_9BACT</name>
<evidence type="ECO:0000313" key="3">
    <source>
        <dbReference type="EMBL" id="MBY5956850.1"/>
    </source>
</evidence>
<gene>
    <name evidence="3" type="ORF">KUV50_01800</name>
</gene>
<reference evidence="3" key="1">
    <citation type="submission" date="2021-06" db="EMBL/GenBank/DDBJ databases">
        <title>44 bacteria genomes isolated from Dapeng, Shenzhen.</title>
        <authorList>
            <person name="Zheng W."/>
            <person name="Yu S."/>
            <person name="Huang Y."/>
        </authorList>
    </citation>
    <scope>NUCLEOTIDE SEQUENCE</scope>
    <source>
        <strain evidence="3">DP5N28-2</strain>
    </source>
</reference>
<dbReference type="RefSeq" id="WP_222578370.1">
    <property type="nucleotide sequence ID" value="NZ_JAHVHU010000002.1"/>
</dbReference>
<dbReference type="InterPro" id="IPR020019">
    <property type="entry name" value="AcTrfase_PglD-like"/>
</dbReference>
<protein>
    <submittedName>
        <fullName evidence="3">NeuD/PglB/VioB family sugar acetyltransferase</fullName>
    </submittedName>
</protein>
<dbReference type="InterPro" id="IPR001451">
    <property type="entry name" value="Hexapep"/>
</dbReference>
<dbReference type="Pfam" id="PF00132">
    <property type="entry name" value="Hexapep"/>
    <property type="match status" value="1"/>
</dbReference>
<evidence type="ECO:0000256" key="2">
    <source>
        <dbReference type="PIRSR" id="PIRSR620019-1"/>
    </source>
</evidence>
<feature type="active site" description="Proton acceptor" evidence="2">
    <location>
        <position position="142"/>
    </location>
</feature>
<dbReference type="Proteomes" id="UP000753961">
    <property type="component" value="Unassembled WGS sequence"/>
</dbReference>
<dbReference type="CDD" id="cd03360">
    <property type="entry name" value="LbH_AT_putative"/>
    <property type="match status" value="1"/>
</dbReference>
<evidence type="ECO:0000256" key="1">
    <source>
        <dbReference type="ARBA" id="ARBA00007274"/>
    </source>
</evidence>
<dbReference type="PANTHER" id="PTHR43300:SF7">
    <property type="entry name" value="UDP-N-ACETYLBACILLOSAMINE N-ACETYLTRANSFERASE"/>
    <property type="match status" value="1"/>
</dbReference>
<keyword evidence="4" id="KW-1185">Reference proteome</keyword>
<evidence type="ECO:0000313" key="4">
    <source>
        <dbReference type="Proteomes" id="UP000753961"/>
    </source>
</evidence>
<dbReference type="AlphaFoldDB" id="A0A953L7Q2"/>
<dbReference type="InterPro" id="IPR011004">
    <property type="entry name" value="Trimer_LpxA-like_sf"/>
</dbReference>
<dbReference type="InterPro" id="IPR050179">
    <property type="entry name" value="Trans_hexapeptide_repeat"/>
</dbReference>
<feature type="site" description="Increases basicity of active site His" evidence="2">
    <location>
        <position position="143"/>
    </location>
</feature>
<comment type="similarity">
    <text evidence="1">Belongs to the transferase hexapeptide repeat family.</text>
</comment>
<accession>A0A953L7Q2</accession>
<dbReference type="EMBL" id="JAHVHU010000002">
    <property type="protein sequence ID" value="MBY5956850.1"/>
    <property type="molecule type" value="Genomic_DNA"/>
</dbReference>
<dbReference type="SUPFAM" id="SSF51161">
    <property type="entry name" value="Trimeric LpxA-like enzymes"/>
    <property type="match status" value="1"/>
</dbReference>
<dbReference type="Gene3D" id="2.160.10.10">
    <property type="entry name" value="Hexapeptide repeat proteins"/>
    <property type="match status" value="1"/>
</dbReference>